<keyword evidence="2" id="KW-1185">Reference proteome</keyword>
<gene>
    <name evidence="1" type="ORF">DDR33_17610</name>
</gene>
<evidence type="ECO:0008006" key="3">
    <source>
        <dbReference type="Google" id="ProtNLM"/>
    </source>
</evidence>
<accession>A0A2U2PD69</accession>
<evidence type="ECO:0000313" key="1">
    <source>
        <dbReference type="EMBL" id="PWG79335.1"/>
    </source>
</evidence>
<name>A0A2U2PD69_9SPHI</name>
<dbReference type="AlphaFoldDB" id="A0A2U2PD69"/>
<dbReference type="OrthoDB" id="1493187at2"/>
<dbReference type="EMBL" id="QEAS01000015">
    <property type="protein sequence ID" value="PWG79335.1"/>
    <property type="molecule type" value="Genomic_DNA"/>
</dbReference>
<organism evidence="1 2">
    <name type="scientific">Pararcticibacter amylolyticus</name>
    <dbReference type="NCBI Taxonomy" id="2173175"/>
    <lineage>
        <taxon>Bacteria</taxon>
        <taxon>Pseudomonadati</taxon>
        <taxon>Bacteroidota</taxon>
        <taxon>Sphingobacteriia</taxon>
        <taxon>Sphingobacteriales</taxon>
        <taxon>Sphingobacteriaceae</taxon>
        <taxon>Pararcticibacter</taxon>
    </lineage>
</organism>
<comment type="caution">
    <text evidence="1">The sequence shown here is derived from an EMBL/GenBank/DDBJ whole genome shotgun (WGS) entry which is preliminary data.</text>
</comment>
<sequence>MKFSLGLIVFVAVSLFSYGQGRPRTSQYIFNNYLLNPAISGIDNYTDVKMGYRNQWQGMKDAPRTYYVSLHAPIGEAFIRSSVNSFPAVGENPLSRQYVNSFMSAEPHHGVGFYALTDKAGMIRQSIVNATYAYHLGLSEILNMSVGVSAGFSSINIDISNVIADNIPGDALLSADYNNRIRPDVGFGIWMYTPRVFLGLSAKQLIGRHERITDGQATVGQYQQPSFYGTVGYKFFLGEDLAIVPSGLLSYALNSPAAIDANLKLAYKDKLWAGSGYRNNDSYSLMAGFNVGYLLNLSYSYDFSTSPLRKVNTGSHEIVIGLLLNNRYKVNCSQRQF</sequence>
<evidence type="ECO:0000313" key="2">
    <source>
        <dbReference type="Proteomes" id="UP000245647"/>
    </source>
</evidence>
<dbReference type="Pfam" id="PF11751">
    <property type="entry name" value="PorP_SprF"/>
    <property type="match status" value="1"/>
</dbReference>
<proteinExistence type="predicted"/>
<dbReference type="NCBIfam" id="TIGR03519">
    <property type="entry name" value="T9SS_PorP_fam"/>
    <property type="match status" value="1"/>
</dbReference>
<dbReference type="Proteomes" id="UP000245647">
    <property type="component" value="Unassembled WGS sequence"/>
</dbReference>
<dbReference type="RefSeq" id="WP_109417119.1">
    <property type="nucleotide sequence ID" value="NZ_QEAS01000015.1"/>
</dbReference>
<reference evidence="1 2" key="1">
    <citation type="submission" date="2018-04" db="EMBL/GenBank/DDBJ databases">
        <title>Pedobacter chongqingensis sp. nov., isolated from a rottenly hemp rope.</title>
        <authorList>
            <person name="Cai Y."/>
        </authorList>
    </citation>
    <scope>NUCLEOTIDE SEQUENCE [LARGE SCALE GENOMIC DNA]</scope>
    <source>
        <strain evidence="1 2">FJ4-8</strain>
    </source>
</reference>
<protein>
    <recommendedName>
        <fullName evidence="3">Type IX secretion system membrane protein PorP/SprF</fullName>
    </recommendedName>
</protein>
<dbReference type="InterPro" id="IPR019861">
    <property type="entry name" value="PorP/SprF_Bacteroidetes"/>
</dbReference>